<dbReference type="InterPro" id="IPR029063">
    <property type="entry name" value="SAM-dependent_MTases_sf"/>
</dbReference>
<accession>A0A1U7NF91</accession>
<name>A0A1U7NF91_9FIRM</name>
<dbReference type="Pfam" id="PF08241">
    <property type="entry name" value="Methyltransf_11"/>
    <property type="match status" value="1"/>
</dbReference>
<dbReference type="InterPro" id="IPR016718">
    <property type="entry name" value="rRNA_m1G-MeTrfase_A_prd"/>
</dbReference>
<dbReference type="PIRSF" id="PIRSF018249">
    <property type="entry name" value="MyrA_prd"/>
    <property type="match status" value="1"/>
</dbReference>
<feature type="domain" description="Methyltransferase type 11" evidence="6">
    <location>
        <begin position="86"/>
        <end position="169"/>
    </location>
</feature>
<proteinExistence type="inferred from homology"/>
<dbReference type="Gene3D" id="3.40.50.150">
    <property type="entry name" value="Vaccinia Virus protein VP39"/>
    <property type="match status" value="1"/>
</dbReference>
<evidence type="ECO:0000256" key="4">
    <source>
        <dbReference type="PIRSR" id="PIRSR018249-1"/>
    </source>
</evidence>
<dbReference type="SUPFAM" id="SSF53335">
    <property type="entry name" value="S-adenosyl-L-methionine-dependent methyltransferases"/>
    <property type="match status" value="1"/>
</dbReference>
<comment type="caution">
    <text evidence="8">The sequence shown here is derived from an EMBL/GenBank/DDBJ whole genome shotgun (WGS) entry which is preliminary data.</text>
</comment>
<evidence type="ECO:0000259" key="7">
    <source>
        <dbReference type="Pfam" id="PF21302"/>
    </source>
</evidence>
<dbReference type="PANTHER" id="PTHR44942">
    <property type="entry name" value="METHYLTRANSF_11 DOMAIN-CONTAINING PROTEIN"/>
    <property type="match status" value="1"/>
</dbReference>
<feature type="binding site" evidence="5">
    <location>
        <position position="177"/>
    </location>
    <ligand>
        <name>S-adenosyl-L-methionine</name>
        <dbReference type="ChEBI" id="CHEBI:59789"/>
    </ligand>
</feature>
<feature type="binding site" evidence="4">
    <location>
        <position position="24"/>
    </location>
    <ligand>
        <name>Zn(2+)</name>
        <dbReference type="ChEBI" id="CHEBI:29105"/>
    </ligand>
</feature>
<dbReference type="InterPro" id="IPR051052">
    <property type="entry name" value="Diverse_substrate_MTase"/>
</dbReference>
<keyword evidence="2" id="KW-0489">Methyltransferase</keyword>
<keyword evidence="4" id="KW-0862">Zinc</keyword>
<dbReference type="GO" id="GO:0008757">
    <property type="term" value="F:S-adenosylmethionine-dependent methyltransferase activity"/>
    <property type="evidence" value="ECO:0007669"/>
    <property type="project" value="InterPro"/>
</dbReference>
<dbReference type="Pfam" id="PF21302">
    <property type="entry name" value="Zn_ribbon_RlmA"/>
    <property type="match status" value="1"/>
</dbReference>
<dbReference type="PANTHER" id="PTHR44942:SF4">
    <property type="entry name" value="METHYLTRANSFERASE TYPE 11 DOMAIN-CONTAINING PROTEIN"/>
    <property type="match status" value="1"/>
</dbReference>
<sequence length="262" mass="30123">MLICPICGDDLLINEDSGQKNFSCKNNHSFDRAKSGYLNLSHKQKVSGDNKDMVLARTRFLEEGYYSFMADEVINLLKKLHPENLIDIGCGEGWYTRQFSKYADHTYGVDLSKEAILHASKNDNKTQYIVASIYRLPFRADSADVIVSIFTPIPEEEIYRVLKPGGTFISVSPGVMHHYELKEVLYDKVRLNDEPVRLDRLKKAEVLKSSLKVHVKDPMSLLDMTPYRYKCPKEGLQRLEEKKDGLNVTFDFIISVYRKEAE</sequence>
<dbReference type="Proteomes" id="UP000186341">
    <property type="component" value="Unassembled WGS sequence"/>
</dbReference>
<dbReference type="GO" id="GO:0032259">
    <property type="term" value="P:methylation"/>
    <property type="evidence" value="ECO:0007669"/>
    <property type="project" value="UniProtKB-KW"/>
</dbReference>
<protein>
    <submittedName>
        <fullName evidence="8">Uncharacterized protein</fullName>
    </submittedName>
</protein>
<evidence type="ECO:0000256" key="3">
    <source>
        <dbReference type="ARBA" id="ARBA00022679"/>
    </source>
</evidence>
<evidence type="ECO:0000313" key="8">
    <source>
        <dbReference type="EMBL" id="OLU38801.1"/>
    </source>
</evidence>
<keyword evidence="3" id="KW-0808">Transferase</keyword>
<keyword evidence="9" id="KW-1185">Reference proteome</keyword>
<evidence type="ECO:0000259" key="6">
    <source>
        <dbReference type="Pfam" id="PF08241"/>
    </source>
</evidence>
<dbReference type="CDD" id="cd02440">
    <property type="entry name" value="AdoMet_MTases"/>
    <property type="match status" value="1"/>
</dbReference>
<comment type="similarity">
    <text evidence="1">Belongs to the methyltransferase superfamily.</text>
</comment>
<dbReference type="GO" id="GO:0046872">
    <property type="term" value="F:metal ion binding"/>
    <property type="evidence" value="ECO:0007669"/>
    <property type="project" value="UniProtKB-KW"/>
</dbReference>
<evidence type="ECO:0000256" key="2">
    <source>
        <dbReference type="ARBA" id="ARBA00022603"/>
    </source>
</evidence>
<evidence type="ECO:0000256" key="1">
    <source>
        <dbReference type="ARBA" id="ARBA00008361"/>
    </source>
</evidence>
<keyword evidence="5" id="KW-0949">S-adenosyl-L-methionine</keyword>
<reference evidence="8 9" key="1">
    <citation type="submission" date="2016-11" db="EMBL/GenBank/DDBJ databases">
        <title>Description of two novel members of the family Erysipelotrichaceae: Ileibacterium lipovorans gen. nov., sp. nov. and Dubosiella newyorkensis, gen. nov., sp. nov.</title>
        <authorList>
            <person name="Cox L.M."/>
            <person name="Sohn J."/>
            <person name="Tyrrell K.L."/>
            <person name="Citron D.M."/>
            <person name="Lawson P.A."/>
            <person name="Patel N.B."/>
            <person name="Iizumi T."/>
            <person name="Perez-Perez G.I."/>
            <person name="Goldstein E.J."/>
            <person name="Blaser M.J."/>
        </authorList>
    </citation>
    <scope>NUCLEOTIDE SEQUENCE [LARGE SCALE GENOMIC DNA]</scope>
    <source>
        <strain evidence="8 9">NYU-BL-A3</strain>
    </source>
</reference>
<feature type="domain" description="23S rRNA (guanine(745)-N(1))-methyltransferase N-terminal" evidence="7">
    <location>
        <begin position="3"/>
        <end position="40"/>
    </location>
</feature>
<dbReference type="InterPro" id="IPR013216">
    <property type="entry name" value="Methyltransf_11"/>
</dbReference>
<organism evidence="8 9">
    <name type="scientific">Ileibacterium valens</name>
    <dbReference type="NCBI Taxonomy" id="1862668"/>
    <lineage>
        <taxon>Bacteria</taxon>
        <taxon>Bacillati</taxon>
        <taxon>Bacillota</taxon>
        <taxon>Erysipelotrichia</taxon>
        <taxon>Erysipelotrichales</taxon>
        <taxon>Erysipelotrichaceae</taxon>
        <taxon>Ileibacterium</taxon>
    </lineage>
</organism>
<dbReference type="EMBL" id="MPJW01000151">
    <property type="protein sequence ID" value="OLU38801.1"/>
    <property type="molecule type" value="Genomic_DNA"/>
</dbReference>
<gene>
    <name evidence="8" type="ORF">BO222_07790</name>
</gene>
<feature type="binding site" evidence="5">
    <location>
        <position position="66"/>
    </location>
    <ligand>
        <name>S-adenosyl-L-methionine</name>
        <dbReference type="ChEBI" id="CHEBI:59789"/>
    </ligand>
</feature>
<evidence type="ECO:0000313" key="9">
    <source>
        <dbReference type="Proteomes" id="UP000186341"/>
    </source>
</evidence>
<evidence type="ECO:0000256" key="5">
    <source>
        <dbReference type="PIRSR" id="PIRSR018249-2"/>
    </source>
</evidence>
<dbReference type="AlphaFoldDB" id="A0A1U7NF91"/>
<feature type="binding site" evidence="4">
    <location>
        <position position="28"/>
    </location>
    <ligand>
        <name>Zn(2+)</name>
        <dbReference type="ChEBI" id="CHEBI:29105"/>
    </ligand>
</feature>
<dbReference type="InterPro" id="IPR048647">
    <property type="entry name" value="RlmA_N"/>
</dbReference>
<feature type="binding site" evidence="5">
    <location>
        <begin position="92"/>
        <end position="93"/>
    </location>
    <ligand>
        <name>S-adenosyl-L-methionine</name>
        <dbReference type="ChEBI" id="CHEBI:59789"/>
    </ligand>
</feature>
<keyword evidence="4" id="KW-0479">Metal-binding</keyword>